<organism evidence="2 3">
    <name type="scientific">Murinocardiopsis flavida</name>
    <dbReference type="NCBI Taxonomy" id="645275"/>
    <lineage>
        <taxon>Bacteria</taxon>
        <taxon>Bacillati</taxon>
        <taxon>Actinomycetota</taxon>
        <taxon>Actinomycetes</taxon>
        <taxon>Streptosporangiales</taxon>
        <taxon>Nocardiopsidaceae</taxon>
        <taxon>Murinocardiopsis</taxon>
    </lineage>
</organism>
<evidence type="ECO:0000256" key="1">
    <source>
        <dbReference type="SAM" id="MobiDB-lite"/>
    </source>
</evidence>
<dbReference type="AlphaFoldDB" id="A0A2P8DIU2"/>
<dbReference type="EMBL" id="PYGA01000009">
    <property type="protein sequence ID" value="PSK97143.1"/>
    <property type="molecule type" value="Genomic_DNA"/>
</dbReference>
<proteinExistence type="predicted"/>
<dbReference type="OrthoDB" id="3436077at2"/>
<comment type="caution">
    <text evidence="2">The sequence shown here is derived from an EMBL/GenBank/DDBJ whole genome shotgun (WGS) entry which is preliminary data.</text>
</comment>
<keyword evidence="3" id="KW-1185">Reference proteome</keyword>
<dbReference type="InterPro" id="IPR011990">
    <property type="entry name" value="TPR-like_helical_dom_sf"/>
</dbReference>
<evidence type="ECO:0000313" key="2">
    <source>
        <dbReference type="EMBL" id="PSK97143.1"/>
    </source>
</evidence>
<dbReference type="Gene3D" id="1.25.40.10">
    <property type="entry name" value="Tetratricopeptide repeat domain"/>
    <property type="match status" value="1"/>
</dbReference>
<dbReference type="SUPFAM" id="SSF48452">
    <property type="entry name" value="TPR-like"/>
    <property type="match status" value="1"/>
</dbReference>
<feature type="compositionally biased region" description="Low complexity" evidence="1">
    <location>
        <begin position="43"/>
        <end position="64"/>
    </location>
</feature>
<dbReference type="Proteomes" id="UP000240542">
    <property type="component" value="Unassembled WGS sequence"/>
</dbReference>
<accession>A0A2P8DIU2</accession>
<protein>
    <recommendedName>
        <fullName evidence="4">Tetratricopeptide repeat protein</fullName>
    </recommendedName>
</protein>
<gene>
    <name evidence="2" type="ORF">CLV63_109146</name>
</gene>
<reference evidence="2 3" key="1">
    <citation type="submission" date="2018-03" db="EMBL/GenBank/DDBJ databases">
        <title>Genomic Encyclopedia of Archaeal and Bacterial Type Strains, Phase II (KMG-II): from individual species to whole genera.</title>
        <authorList>
            <person name="Goeker M."/>
        </authorList>
    </citation>
    <scope>NUCLEOTIDE SEQUENCE [LARGE SCALE GENOMIC DNA]</scope>
    <source>
        <strain evidence="2 3">DSM 45312</strain>
    </source>
</reference>
<dbReference type="RefSeq" id="WP_146165566.1">
    <property type="nucleotide sequence ID" value="NZ_PYGA01000009.1"/>
</dbReference>
<name>A0A2P8DIU2_9ACTN</name>
<sequence length="321" mass="34329">MGKHGQPLNGPDLQVRLHAAMNNPEDLAALVLGGLAAAAGTDPAVGAPSSGPLPSGPLSPGSLPAGPPPIGPSSAGPEVLWAAERAYRIDDDRHRGVVVYTAALRACAEYRKAEKLLRAHQKRYGANADVWFGLAALAARRGNDTDVRVSLDNALRHDPDHAESLTWGYQYIRHVRDQARGSGEAAAEEWLGQYTKRSWRATLMLADRSLDRGDLNTAEDRYAHACGLAPRNTEMLMGCARGLADRGYLQECANLVLRVWKASMGPRPMVHAVEALLRAGEAGQASMAMTRLRGLQLDGPEQRIAEGLGERVRAACVSAGI</sequence>
<evidence type="ECO:0000313" key="3">
    <source>
        <dbReference type="Proteomes" id="UP000240542"/>
    </source>
</evidence>
<feature type="region of interest" description="Disordered" evidence="1">
    <location>
        <begin position="43"/>
        <end position="75"/>
    </location>
</feature>
<evidence type="ECO:0008006" key="4">
    <source>
        <dbReference type="Google" id="ProtNLM"/>
    </source>
</evidence>